<accession>A0AA88EN85</accession>
<gene>
    <name evidence="1" type="ORF">TIFTF001_054890</name>
    <name evidence="2" type="ORF">TIFTF001_054891</name>
</gene>
<protein>
    <submittedName>
        <fullName evidence="1">Uncharacterized protein</fullName>
    </submittedName>
</protein>
<sequence>GSLVPLWVLTKLQRFVETLGDPPVPTELLEFLAAVPLIVVATSLLRSQDQALAGFD</sequence>
<reference evidence="1" key="1">
    <citation type="submission" date="2023-07" db="EMBL/GenBank/DDBJ databases">
        <title>draft genome sequence of fig (Ficus carica).</title>
        <authorList>
            <person name="Takahashi T."/>
            <person name="Nishimura K."/>
        </authorList>
    </citation>
    <scope>NUCLEOTIDE SEQUENCE</scope>
</reference>
<dbReference type="Proteomes" id="UP001187192">
    <property type="component" value="Unassembled WGS sequence"/>
</dbReference>
<comment type="caution">
    <text evidence="1">The sequence shown here is derived from an EMBL/GenBank/DDBJ whole genome shotgun (WGS) entry which is preliminary data.</text>
</comment>
<evidence type="ECO:0000313" key="2">
    <source>
        <dbReference type="EMBL" id="GMN73701.1"/>
    </source>
</evidence>
<organism evidence="1 3">
    <name type="scientific">Ficus carica</name>
    <name type="common">Common fig</name>
    <dbReference type="NCBI Taxonomy" id="3494"/>
    <lineage>
        <taxon>Eukaryota</taxon>
        <taxon>Viridiplantae</taxon>
        <taxon>Streptophyta</taxon>
        <taxon>Embryophyta</taxon>
        <taxon>Tracheophyta</taxon>
        <taxon>Spermatophyta</taxon>
        <taxon>Magnoliopsida</taxon>
        <taxon>eudicotyledons</taxon>
        <taxon>Gunneridae</taxon>
        <taxon>Pentapetalae</taxon>
        <taxon>rosids</taxon>
        <taxon>fabids</taxon>
        <taxon>Rosales</taxon>
        <taxon>Moraceae</taxon>
        <taxon>Ficeae</taxon>
        <taxon>Ficus</taxon>
    </lineage>
</organism>
<proteinExistence type="predicted"/>
<dbReference type="EMBL" id="BTGU01015905">
    <property type="protein sequence ID" value="GMN73694.1"/>
    <property type="molecule type" value="Genomic_DNA"/>
</dbReference>
<keyword evidence="3" id="KW-1185">Reference proteome</keyword>
<dbReference type="AlphaFoldDB" id="A0AA88EN85"/>
<feature type="non-terminal residue" evidence="1">
    <location>
        <position position="1"/>
    </location>
</feature>
<evidence type="ECO:0000313" key="3">
    <source>
        <dbReference type="Proteomes" id="UP001187192"/>
    </source>
</evidence>
<dbReference type="EMBL" id="BTGU01015907">
    <property type="protein sequence ID" value="GMN73701.1"/>
    <property type="molecule type" value="Genomic_DNA"/>
</dbReference>
<name>A0AA88EN85_FICCA</name>
<evidence type="ECO:0000313" key="1">
    <source>
        <dbReference type="EMBL" id="GMN73694.1"/>
    </source>
</evidence>